<dbReference type="AlphaFoldDB" id="A0A1R2BFU5"/>
<dbReference type="OrthoDB" id="10660798at2759"/>
<gene>
    <name evidence="1" type="ORF">SteCoe_25210</name>
</gene>
<evidence type="ECO:0000313" key="1">
    <source>
        <dbReference type="EMBL" id="OMJ75619.1"/>
    </source>
</evidence>
<comment type="caution">
    <text evidence="1">The sequence shown here is derived from an EMBL/GenBank/DDBJ whole genome shotgun (WGS) entry which is preliminary data.</text>
</comment>
<dbReference type="EMBL" id="MPUH01000680">
    <property type="protein sequence ID" value="OMJ75619.1"/>
    <property type="molecule type" value="Genomic_DNA"/>
</dbReference>
<sequence>MLTSITPGKLRLLENPQNLLRQRKRTFICIKDVVPSPKRSTRLNLTLKSSRTVKTSSRKHRINNESVHLPSFLFDFLDEERPQASKPQRDQLNLHELSPLKPKIRVLSNGNIPESEFFDQEDKFPELSMQKIMEKRNCKTSNGRNQSMDCSNFYKPYVVEITPRSSVTLYGIEPLDYRNLNTSSSPKRHRNLAKVINMRNITTEKYKKNENYLQPVIISYPAKSFAEKLKRVQDIAKEAEDSFNML</sequence>
<name>A0A1R2BFU5_9CILI</name>
<reference evidence="1 2" key="1">
    <citation type="submission" date="2016-11" db="EMBL/GenBank/DDBJ databases">
        <title>The macronuclear genome of Stentor coeruleus: a giant cell with tiny introns.</title>
        <authorList>
            <person name="Slabodnick M."/>
            <person name="Ruby J.G."/>
            <person name="Reiff S.B."/>
            <person name="Swart E.C."/>
            <person name="Gosai S."/>
            <person name="Prabakaran S."/>
            <person name="Witkowska E."/>
            <person name="Larue G.E."/>
            <person name="Fisher S."/>
            <person name="Freeman R.M."/>
            <person name="Gunawardena J."/>
            <person name="Chu W."/>
            <person name="Stover N.A."/>
            <person name="Gregory B.D."/>
            <person name="Nowacki M."/>
            <person name="Derisi J."/>
            <person name="Roy S.W."/>
            <person name="Marshall W.F."/>
            <person name="Sood P."/>
        </authorList>
    </citation>
    <scope>NUCLEOTIDE SEQUENCE [LARGE SCALE GENOMIC DNA]</scope>
    <source>
        <strain evidence="1">WM001</strain>
    </source>
</reference>
<dbReference type="Proteomes" id="UP000187209">
    <property type="component" value="Unassembled WGS sequence"/>
</dbReference>
<evidence type="ECO:0000313" key="2">
    <source>
        <dbReference type="Proteomes" id="UP000187209"/>
    </source>
</evidence>
<organism evidence="1 2">
    <name type="scientific">Stentor coeruleus</name>
    <dbReference type="NCBI Taxonomy" id="5963"/>
    <lineage>
        <taxon>Eukaryota</taxon>
        <taxon>Sar</taxon>
        <taxon>Alveolata</taxon>
        <taxon>Ciliophora</taxon>
        <taxon>Postciliodesmatophora</taxon>
        <taxon>Heterotrichea</taxon>
        <taxon>Heterotrichida</taxon>
        <taxon>Stentoridae</taxon>
        <taxon>Stentor</taxon>
    </lineage>
</organism>
<accession>A0A1R2BFU5</accession>
<proteinExistence type="predicted"/>
<keyword evidence="2" id="KW-1185">Reference proteome</keyword>
<protein>
    <submittedName>
        <fullName evidence="1">Uncharacterized protein</fullName>
    </submittedName>
</protein>